<dbReference type="RefSeq" id="WP_127739204.1">
    <property type="nucleotide sequence ID" value="NZ_CAJCKN010000019.1"/>
</dbReference>
<organism evidence="2 3">
    <name type="scientific">Niallia taxi</name>
    <dbReference type="NCBI Taxonomy" id="2499688"/>
    <lineage>
        <taxon>Bacteria</taxon>
        <taxon>Bacillati</taxon>
        <taxon>Bacillota</taxon>
        <taxon>Bacilli</taxon>
        <taxon>Bacillales</taxon>
        <taxon>Bacillaceae</taxon>
        <taxon>Niallia</taxon>
    </lineage>
</organism>
<keyword evidence="3" id="KW-1185">Reference proteome</keyword>
<keyword evidence="1" id="KW-1133">Transmembrane helix</keyword>
<reference evidence="2 3" key="1">
    <citation type="submission" date="2019-01" db="EMBL/GenBank/DDBJ databases">
        <title>Bacillus sp. M5HDSG1-1, whole genome shotgun sequence.</title>
        <authorList>
            <person name="Tuo L."/>
        </authorList>
    </citation>
    <scope>NUCLEOTIDE SEQUENCE [LARGE SCALE GENOMIC DNA]</scope>
    <source>
        <strain evidence="2 3">M5HDSG1-1</strain>
    </source>
</reference>
<dbReference type="EMBL" id="RZTZ01000006">
    <property type="protein sequence ID" value="RVT60733.1"/>
    <property type="molecule type" value="Genomic_DNA"/>
</dbReference>
<name>A0A437K8X2_9BACI</name>
<evidence type="ECO:0000256" key="1">
    <source>
        <dbReference type="SAM" id="Phobius"/>
    </source>
</evidence>
<feature type="transmembrane region" description="Helical" evidence="1">
    <location>
        <begin position="6"/>
        <end position="28"/>
    </location>
</feature>
<evidence type="ECO:0000313" key="3">
    <source>
        <dbReference type="Proteomes" id="UP000288024"/>
    </source>
</evidence>
<dbReference type="Proteomes" id="UP000288024">
    <property type="component" value="Unassembled WGS sequence"/>
</dbReference>
<sequence length="66" mass="7297">MTNKLSISITLVMVIIISLFLLASKVYFNTKEITAASESCYENGGNPSVESTFLTLGYSFKCYSEK</sequence>
<accession>A0A437K8X2</accession>
<comment type="caution">
    <text evidence="2">The sequence shown here is derived from an EMBL/GenBank/DDBJ whole genome shotgun (WGS) entry which is preliminary data.</text>
</comment>
<keyword evidence="1" id="KW-0812">Transmembrane</keyword>
<keyword evidence="1" id="KW-0472">Membrane</keyword>
<dbReference type="AlphaFoldDB" id="A0A437K8X2"/>
<proteinExistence type="predicted"/>
<evidence type="ECO:0000313" key="2">
    <source>
        <dbReference type="EMBL" id="RVT60733.1"/>
    </source>
</evidence>
<gene>
    <name evidence="2" type="ORF">EM808_15915</name>
</gene>
<protein>
    <submittedName>
        <fullName evidence="2">Uncharacterized protein</fullName>
    </submittedName>
</protein>